<dbReference type="InterPro" id="IPR006311">
    <property type="entry name" value="TAT_signal"/>
</dbReference>
<dbReference type="InterPro" id="IPR050498">
    <property type="entry name" value="Ycf3"/>
</dbReference>
<dbReference type="InterPro" id="IPR011990">
    <property type="entry name" value="TPR-like_helical_dom_sf"/>
</dbReference>
<dbReference type="SMART" id="SM00028">
    <property type="entry name" value="TPR"/>
    <property type="match status" value="2"/>
</dbReference>
<accession>A0ABU8IQE8</accession>
<keyword evidence="6" id="KW-1185">Reference proteome</keyword>
<keyword evidence="2 3" id="KW-0802">TPR repeat</keyword>
<keyword evidence="4" id="KW-1133">Transmembrane helix</keyword>
<dbReference type="Proteomes" id="UP001386437">
    <property type="component" value="Unassembled WGS sequence"/>
</dbReference>
<name>A0ABU8IQE8_9BURK</name>
<keyword evidence="4" id="KW-0472">Membrane</keyword>
<dbReference type="Pfam" id="PF13432">
    <property type="entry name" value="TPR_16"/>
    <property type="match status" value="1"/>
</dbReference>
<dbReference type="PROSITE" id="PS50005">
    <property type="entry name" value="TPR"/>
    <property type="match status" value="1"/>
</dbReference>
<evidence type="ECO:0000313" key="5">
    <source>
        <dbReference type="EMBL" id="MEI5997734.1"/>
    </source>
</evidence>
<comment type="caution">
    <text evidence="5">The sequence shown here is derived from an EMBL/GenBank/DDBJ whole genome shotgun (WGS) entry which is preliminary data.</text>
</comment>
<protein>
    <submittedName>
        <fullName evidence="5">Tetratricopeptide repeat protein</fullName>
    </submittedName>
</protein>
<evidence type="ECO:0000313" key="6">
    <source>
        <dbReference type="Proteomes" id="UP001386437"/>
    </source>
</evidence>
<dbReference type="PROSITE" id="PS51318">
    <property type="entry name" value="TAT"/>
    <property type="match status" value="1"/>
</dbReference>
<organism evidence="5 6">
    <name type="scientific">Paraburkholderia bengalensis</name>
    <dbReference type="NCBI Taxonomy" id="2747562"/>
    <lineage>
        <taxon>Bacteria</taxon>
        <taxon>Pseudomonadati</taxon>
        <taxon>Pseudomonadota</taxon>
        <taxon>Betaproteobacteria</taxon>
        <taxon>Burkholderiales</taxon>
        <taxon>Burkholderiaceae</taxon>
        <taxon>Paraburkholderia</taxon>
    </lineage>
</organism>
<evidence type="ECO:0000256" key="1">
    <source>
        <dbReference type="ARBA" id="ARBA00022737"/>
    </source>
</evidence>
<proteinExistence type="predicted"/>
<dbReference type="RefSeq" id="WP_336597963.1">
    <property type="nucleotide sequence ID" value="NZ_JACFYJ010000013.1"/>
</dbReference>
<evidence type="ECO:0000256" key="3">
    <source>
        <dbReference type="PROSITE-ProRule" id="PRU00339"/>
    </source>
</evidence>
<dbReference type="PANTHER" id="PTHR44858">
    <property type="entry name" value="TETRATRICOPEPTIDE REPEAT PROTEIN 6"/>
    <property type="match status" value="1"/>
</dbReference>
<dbReference type="Pfam" id="PF07719">
    <property type="entry name" value="TPR_2"/>
    <property type="match status" value="1"/>
</dbReference>
<dbReference type="EMBL" id="JACFYJ010000013">
    <property type="protein sequence ID" value="MEI5997734.1"/>
    <property type="molecule type" value="Genomic_DNA"/>
</dbReference>
<feature type="repeat" description="TPR" evidence="3">
    <location>
        <begin position="148"/>
        <end position="181"/>
    </location>
</feature>
<keyword evidence="1" id="KW-0677">Repeat</keyword>
<dbReference type="PANTHER" id="PTHR44858:SF1">
    <property type="entry name" value="UDP-N-ACETYLGLUCOSAMINE--PEPTIDE N-ACETYLGLUCOSAMINYLTRANSFERASE SPINDLY-RELATED"/>
    <property type="match status" value="1"/>
</dbReference>
<keyword evidence="4" id="KW-0812">Transmembrane</keyword>
<evidence type="ECO:0000256" key="2">
    <source>
        <dbReference type="ARBA" id="ARBA00022803"/>
    </source>
</evidence>
<evidence type="ECO:0000256" key="4">
    <source>
        <dbReference type="SAM" id="Phobius"/>
    </source>
</evidence>
<dbReference type="InterPro" id="IPR019734">
    <property type="entry name" value="TPR_rpt"/>
</dbReference>
<dbReference type="SUPFAM" id="SSF48452">
    <property type="entry name" value="TPR-like"/>
    <property type="match status" value="1"/>
</dbReference>
<dbReference type="Gene3D" id="1.25.40.10">
    <property type="entry name" value="Tetratricopeptide repeat domain"/>
    <property type="match status" value="1"/>
</dbReference>
<reference evidence="5 6" key="1">
    <citation type="journal article" date="2022" name="Arch. Microbiol.">
        <title>Paraburkholderia bengalensis sp. nov. isolated from roots of Oryza sativa, IR64.</title>
        <authorList>
            <person name="Nag P."/>
            <person name="Mondal N."/>
            <person name="Sarkar J."/>
            <person name="Das S."/>
        </authorList>
    </citation>
    <scope>NUCLEOTIDE SEQUENCE [LARGE SCALE GENOMIC DNA]</scope>
    <source>
        <strain evidence="5 6">IR64_4_BI</strain>
    </source>
</reference>
<sequence length="277" mass="29078">MKHSSGRARGASALRSALFPAPFPALAPNSRASTASRRRAWLAALSAAAGSACCGLALMVLPSAPAFAQKAPTVAHGPAVRDMTPDADASIQEKNWTAALAQLDARIAANPRDAQAKFKRATVLARLNRDDEAITAFTELTQTYPELPEPYNNLAALYAKQGRYTEARAALETAVKASPGYGLAYENLGDLYLRMAGQAYRRAQSLGVGNGTTAQRIADIDKIVAPRKPSAATKAAPAAVETDYTNRATPNIVNTPAFQFGGPNGSLAVPPYVAPSQ</sequence>
<feature type="transmembrane region" description="Helical" evidence="4">
    <location>
        <begin position="40"/>
        <end position="61"/>
    </location>
</feature>
<dbReference type="InterPro" id="IPR013105">
    <property type="entry name" value="TPR_2"/>
</dbReference>
<gene>
    <name evidence="5" type="ORF">H3V53_11115</name>
</gene>